<dbReference type="GO" id="GO:0009279">
    <property type="term" value="C:cell outer membrane"/>
    <property type="evidence" value="ECO:0007669"/>
    <property type="project" value="UniProtKB-SubCell"/>
</dbReference>
<dbReference type="SUPFAM" id="SSF49464">
    <property type="entry name" value="Carboxypeptidase regulatory domain-like"/>
    <property type="match status" value="1"/>
</dbReference>
<keyword evidence="1" id="KW-0813">Transport</keyword>
<accession>A0A2H1YHK4</accession>
<protein>
    <submittedName>
        <fullName evidence="4">TonB-dependent receptor</fullName>
    </submittedName>
</protein>
<dbReference type="RefSeq" id="WP_101917586.1">
    <property type="nucleotide sequence ID" value="NZ_OENF01000034.1"/>
</dbReference>
<dbReference type="InterPro" id="IPR037066">
    <property type="entry name" value="Plug_dom_sf"/>
</dbReference>
<proteinExistence type="inferred from homology"/>
<gene>
    <name evidence="4" type="ORF">TNO020_40213</name>
</gene>
<dbReference type="Gene3D" id="2.60.40.1120">
    <property type="entry name" value="Carboxypeptidase-like, regulatory domain"/>
    <property type="match status" value="1"/>
</dbReference>
<feature type="domain" description="TonB-dependent receptor plug" evidence="3">
    <location>
        <begin position="116"/>
        <end position="214"/>
    </location>
</feature>
<evidence type="ECO:0000313" key="4">
    <source>
        <dbReference type="EMBL" id="SOS74992.1"/>
    </source>
</evidence>
<dbReference type="OrthoDB" id="1108759at2"/>
<evidence type="ECO:0000256" key="1">
    <source>
        <dbReference type="PROSITE-ProRule" id="PRU01360"/>
    </source>
</evidence>
<keyword evidence="1" id="KW-1134">Transmembrane beta strand</keyword>
<reference evidence="5" key="1">
    <citation type="submission" date="2017-11" db="EMBL/GenBank/DDBJ databases">
        <authorList>
            <person name="Duchaud E."/>
        </authorList>
    </citation>
    <scope>NUCLEOTIDE SEQUENCE [LARGE SCALE GENOMIC DNA]</scope>
    <source>
        <strain evidence="5">Tenacibaculum sp. TNO020</strain>
    </source>
</reference>
<feature type="signal peptide" evidence="2">
    <location>
        <begin position="1"/>
        <end position="19"/>
    </location>
</feature>
<dbReference type="Pfam" id="PF13715">
    <property type="entry name" value="CarbopepD_reg_2"/>
    <property type="match status" value="1"/>
</dbReference>
<dbReference type="AlphaFoldDB" id="A0A2H1YHK4"/>
<comment type="subcellular location">
    <subcellularLocation>
        <location evidence="1">Cell outer membrane</location>
        <topology evidence="1">Multi-pass membrane protein</topology>
    </subcellularLocation>
</comment>
<dbReference type="InterPro" id="IPR039426">
    <property type="entry name" value="TonB-dep_rcpt-like"/>
</dbReference>
<feature type="chain" id="PRO_5013782946" evidence="2">
    <location>
        <begin position="20"/>
        <end position="835"/>
    </location>
</feature>
<organism evidence="4 5">
    <name type="scientific">Tenacibaculum piscium</name>
    <dbReference type="NCBI Taxonomy" id="1458515"/>
    <lineage>
        <taxon>Bacteria</taxon>
        <taxon>Pseudomonadati</taxon>
        <taxon>Bacteroidota</taxon>
        <taxon>Flavobacteriia</taxon>
        <taxon>Flavobacteriales</taxon>
        <taxon>Flavobacteriaceae</taxon>
        <taxon>Tenacibaculum</taxon>
    </lineage>
</organism>
<name>A0A2H1YHK4_9FLAO</name>
<evidence type="ECO:0000313" key="5">
    <source>
        <dbReference type="Proteomes" id="UP000234211"/>
    </source>
</evidence>
<dbReference type="EMBL" id="OENF01000034">
    <property type="protein sequence ID" value="SOS74992.1"/>
    <property type="molecule type" value="Genomic_DNA"/>
</dbReference>
<dbReference type="InterPro" id="IPR012910">
    <property type="entry name" value="Plug_dom"/>
</dbReference>
<keyword evidence="1" id="KW-0472">Membrane</keyword>
<dbReference type="Gene3D" id="2.170.130.10">
    <property type="entry name" value="TonB-dependent receptor, plug domain"/>
    <property type="match status" value="1"/>
</dbReference>
<dbReference type="PROSITE" id="PS52016">
    <property type="entry name" value="TONB_DEPENDENT_REC_3"/>
    <property type="match status" value="1"/>
</dbReference>
<keyword evidence="5" id="KW-1185">Reference proteome</keyword>
<keyword evidence="1" id="KW-0812">Transmembrane</keyword>
<keyword evidence="2" id="KW-0732">Signal</keyword>
<dbReference type="Proteomes" id="UP000234211">
    <property type="component" value="Unassembled WGS sequence"/>
</dbReference>
<keyword evidence="1" id="KW-0998">Cell outer membrane</keyword>
<evidence type="ECO:0000256" key="2">
    <source>
        <dbReference type="SAM" id="SignalP"/>
    </source>
</evidence>
<comment type="similarity">
    <text evidence="1">Belongs to the TonB-dependent receptor family.</text>
</comment>
<dbReference type="Pfam" id="PF07715">
    <property type="entry name" value="Plug"/>
    <property type="match status" value="1"/>
</dbReference>
<sequence>MKKLLFLLLFPLSILSVFAQKTAIVKGRITNTFKMPIQGVAISYLSKGTTTDATGNYQFTIPMHKTVSVTFSHVSYKTSTKKFTSRGRKIFNYAPILSFKTEELAEISLKNHRKEAQGITKISTQKATKILGANQGVENILMTLPGVSNNNELSTQYNVRGGNFDENLVYVNGIEVYRPFLIRSGQQEGLSFINSQMVQNIDFSAGGFQAKYGDKLASVLDISYRKPTDFKAKIALSLLGGSFTLEDTFLKDKLSAIVGIRYRDNSLFVNSKQIDVDFKPTFADVQSFLSYDFSDKITFNFLTNFSLNTYHYKPLTRKTRFGTLDNPQELIVYHQGQEKDEFKTLFGAFSTDYKVNDALKITGTISAFNTQEEEYFDIAAFYRLNETPINSDNNSNNTIKNTDFNNTDAVSFSQGIGSQINHARNDLDALISNIQVKATLKDGKNQWKTGVKFQSENIKDRINEWEMIDSLGFAIRPPHHAGNNQPYQPFTAPIEPFNNVKATNNIDIQRITSFLQFSRKTTWKKQQVWMNIGIRTHHWNIKNTLKNNIASSKNQLIISPRIQFAIKPNWDKDMLFRIAGGYYSQPPSYKELRDYNGEIHPKVKAQKSIHIVAGNEYSFKIWERPFKLTSELYYKNLTDVNAYSVDNVRIRYRADNNTNAYAYGLDVRLNGEFVPGNDSWISFGYLKTQENTNNQGYIARPTDQRLKFGVLFQDYVPNIPDLKAYLNMVYNTGVPGGSPSYADVYQYQNRLNDYKRADVGISYVFTDMSKKITKNKTGFLTNFKELTAGLELFNLFDIRNSITNTWVRDAYSKQQYGIPNYMTGRVLNIKINMEF</sequence>
<keyword evidence="4" id="KW-0675">Receptor</keyword>
<evidence type="ECO:0000259" key="3">
    <source>
        <dbReference type="Pfam" id="PF07715"/>
    </source>
</evidence>
<dbReference type="InterPro" id="IPR008969">
    <property type="entry name" value="CarboxyPept-like_regulatory"/>
</dbReference>
<dbReference type="SUPFAM" id="SSF56935">
    <property type="entry name" value="Porins"/>
    <property type="match status" value="1"/>
</dbReference>